<evidence type="ECO:0000259" key="2">
    <source>
        <dbReference type="Pfam" id="PF12937"/>
    </source>
</evidence>
<dbReference type="PANTHER" id="PTHR44586:SF17">
    <property type="entry name" value="DUF295 DOMAIN-CONTAINING PROTEIN"/>
    <property type="match status" value="1"/>
</dbReference>
<dbReference type="Pfam" id="PF03478">
    <property type="entry name" value="Beta-prop_KIB1-4"/>
    <property type="match status" value="2"/>
</dbReference>
<dbReference type="Gramene" id="TraesCS5B03G0046400.1">
    <property type="protein sequence ID" value="TraesCS5B03G0046400.1.CDS"/>
    <property type="gene ID" value="TraesCS5B03G0046400"/>
</dbReference>
<evidence type="ECO:0000313" key="3">
    <source>
        <dbReference type="EnsemblPlants" id="TraesCS5B02G019700.1"/>
    </source>
</evidence>
<dbReference type="AlphaFoldDB" id="A0A3B6LF80"/>
<protein>
    <recommendedName>
        <fullName evidence="5">F-box domain-containing protein</fullName>
    </recommendedName>
</protein>
<dbReference type="Gene3D" id="1.20.1280.50">
    <property type="match status" value="1"/>
</dbReference>
<accession>A0A3B6LF80</accession>
<dbReference type="Pfam" id="PF12937">
    <property type="entry name" value="F-box-like"/>
    <property type="match status" value="1"/>
</dbReference>
<reference evidence="3" key="1">
    <citation type="submission" date="2018-08" db="EMBL/GenBank/DDBJ databases">
        <authorList>
            <person name="Rossello M."/>
        </authorList>
    </citation>
    <scope>NUCLEOTIDE SEQUENCE [LARGE SCALE GENOMIC DNA]</scope>
    <source>
        <strain evidence="3">cv. Chinese Spring</strain>
    </source>
</reference>
<sequence length="384" mass="42723">MKFHRGPVSPPGSEVAPAASPELPEDILMMVLATLEIPDLVRAGGVCASWRSAYTALRSLGKQKQAQTPCLLYTSESAGEHVACLYSLMEKRVYRLTLPEPPLRHRFIIGSSLGFLVTVDDRSEMHLVNPITGQQTALPSVTTIEYLSFARVRDDKWTLLQPHCDYQDCTYKDGLLYASSTTGEIHAFDLSGPDVVTMKIIKAPWGGLLLVSRFKEFEDPDEDVDPKLPVPNTREIKLHRVDDGADRLVEIDCLPDHALFLGLNDSLCLTAKDHPALKGNHAYFTDQQYNQGRKKSRRDIGVVDLGNYNSKEDLVSPQLWSNWPSPVWITPSLTVMKLPPNDRWLSGPLRGLPKIEEGTLRDLFANLGIPISIGPTGMLQCLKK</sequence>
<dbReference type="STRING" id="4565.A0A3B6LF80"/>
<reference evidence="3" key="2">
    <citation type="submission" date="2018-10" db="UniProtKB">
        <authorList>
            <consortium name="EnsemblPlants"/>
        </authorList>
    </citation>
    <scope>IDENTIFICATION</scope>
</reference>
<dbReference type="EnsemblPlants" id="TraesCS5B02G019700.1">
    <property type="protein sequence ID" value="TraesCS5B02G019700.1"/>
    <property type="gene ID" value="TraesCS5B02G019700"/>
</dbReference>
<proteinExistence type="predicted"/>
<feature type="domain" description="KIB1-4 beta-propeller" evidence="1">
    <location>
        <begin position="145"/>
        <end position="303"/>
    </location>
</feature>
<dbReference type="OMA" id="PSPMWIT"/>
<dbReference type="InterPro" id="IPR005174">
    <property type="entry name" value="KIB1-4_b-propeller"/>
</dbReference>
<evidence type="ECO:0000313" key="4">
    <source>
        <dbReference type="Proteomes" id="UP000019116"/>
    </source>
</evidence>
<dbReference type="SUPFAM" id="SSF81383">
    <property type="entry name" value="F-box domain"/>
    <property type="match status" value="1"/>
</dbReference>
<dbReference type="Proteomes" id="UP000019116">
    <property type="component" value="Chromosome 5B"/>
</dbReference>
<keyword evidence="4" id="KW-1185">Reference proteome</keyword>
<dbReference type="PANTHER" id="PTHR44586">
    <property type="entry name" value="F-BOX DOMAIN CONTAINING PROTEIN, EXPRESSED"/>
    <property type="match status" value="1"/>
</dbReference>
<feature type="domain" description="F-box" evidence="2">
    <location>
        <begin position="22"/>
        <end position="53"/>
    </location>
</feature>
<organism evidence="3">
    <name type="scientific">Triticum aestivum</name>
    <name type="common">Wheat</name>
    <dbReference type="NCBI Taxonomy" id="4565"/>
    <lineage>
        <taxon>Eukaryota</taxon>
        <taxon>Viridiplantae</taxon>
        <taxon>Streptophyta</taxon>
        <taxon>Embryophyta</taxon>
        <taxon>Tracheophyta</taxon>
        <taxon>Spermatophyta</taxon>
        <taxon>Magnoliopsida</taxon>
        <taxon>Liliopsida</taxon>
        <taxon>Poales</taxon>
        <taxon>Poaceae</taxon>
        <taxon>BOP clade</taxon>
        <taxon>Pooideae</taxon>
        <taxon>Triticodae</taxon>
        <taxon>Triticeae</taxon>
        <taxon>Triticinae</taxon>
        <taxon>Triticum</taxon>
    </lineage>
</organism>
<dbReference type="InterPro" id="IPR001810">
    <property type="entry name" value="F-box_dom"/>
</dbReference>
<feature type="domain" description="KIB1-4 beta-propeller" evidence="1">
    <location>
        <begin position="85"/>
        <end position="143"/>
    </location>
</feature>
<evidence type="ECO:0008006" key="5">
    <source>
        <dbReference type="Google" id="ProtNLM"/>
    </source>
</evidence>
<dbReference type="Gramene" id="TraesCS5B02G019700.1">
    <property type="protein sequence ID" value="TraesCS5B02G019700.1"/>
    <property type="gene ID" value="TraesCS5B02G019700"/>
</dbReference>
<name>A0A3B6LF80_WHEAT</name>
<evidence type="ECO:0000259" key="1">
    <source>
        <dbReference type="Pfam" id="PF03478"/>
    </source>
</evidence>
<dbReference type="InterPro" id="IPR036047">
    <property type="entry name" value="F-box-like_dom_sf"/>
</dbReference>
<dbReference type="OrthoDB" id="723086at2759"/>